<protein>
    <submittedName>
        <fullName evidence="10">Uncharacterized protein</fullName>
    </submittedName>
</protein>
<dbReference type="InterPro" id="IPR046953">
    <property type="entry name" value="Spore_GerAC-like_C"/>
</dbReference>
<evidence type="ECO:0000256" key="3">
    <source>
        <dbReference type="ARBA" id="ARBA00022544"/>
    </source>
</evidence>
<feature type="domain" description="Spore germination GerAC-like C-terminal" evidence="8">
    <location>
        <begin position="173"/>
        <end position="336"/>
    </location>
</feature>
<evidence type="ECO:0000256" key="6">
    <source>
        <dbReference type="ARBA" id="ARBA00023139"/>
    </source>
</evidence>
<comment type="caution">
    <text evidence="10">The sequence shown here is derived from an EMBL/GenBank/DDBJ whole genome shotgun (WGS) entry which is preliminary data.</text>
</comment>
<evidence type="ECO:0000259" key="8">
    <source>
        <dbReference type="Pfam" id="PF05504"/>
    </source>
</evidence>
<keyword evidence="5" id="KW-0472">Membrane</keyword>
<dbReference type="Pfam" id="PF25198">
    <property type="entry name" value="Spore_GerAC_N"/>
    <property type="match status" value="1"/>
</dbReference>
<comment type="subcellular location">
    <subcellularLocation>
        <location evidence="1">Membrane</location>
        <topology evidence="1">Lipid-anchor</topology>
    </subcellularLocation>
</comment>
<evidence type="ECO:0000256" key="2">
    <source>
        <dbReference type="ARBA" id="ARBA00007886"/>
    </source>
</evidence>
<dbReference type="Gene3D" id="3.30.300.210">
    <property type="entry name" value="Nutrient germinant receptor protein C, domain 3"/>
    <property type="match status" value="1"/>
</dbReference>
<evidence type="ECO:0000256" key="5">
    <source>
        <dbReference type="ARBA" id="ARBA00023136"/>
    </source>
</evidence>
<reference evidence="10 11" key="1">
    <citation type="submission" date="2019-07" db="EMBL/GenBank/DDBJ databases">
        <title>Whole genome shotgun sequence of Aneurinibacillus danicus NBRC 102444.</title>
        <authorList>
            <person name="Hosoyama A."/>
            <person name="Uohara A."/>
            <person name="Ohji S."/>
            <person name="Ichikawa N."/>
        </authorList>
    </citation>
    <scope>NUCLEOTIDE SEQUENCE [LARGE SCALE GENOMIC DNA]</scope>
    <source>
        <strain evidence="10 11">NBRC 102444</strain>
    </source>
</reference>
<organism evidence="10 11">
    <name type="scientific">Aneurinibacillus danicus</name>
    <dbReference type="NCBI Taxonomy" id="267746"/>
    <lineage>
        <taxon>Bacteria</taxon>
        <taxon>Bacillati</taxon>
        <taxon>Bacillota</taxon>
        <taxon>Bacilli</taxon>
        <taxon>Bacillales</taxon>
        <taxon>Paenibacillaceae</taxon>
        <taxon>Aneurinibacillus group</taxon>
        <taxon>Aneurinibacillus</taxon>
    </lineage>
</organism>
<accession>A0A511V4R3</accession>
<dbReference type="Proteomes" id="UP000321157">
    <property type="component" value="Unassembled WGS sequence"/>
</dbReference>
<dbReference type="NCBIfam" id="TIGR02887">
    <property type="entry name" value="spore_ger_x_C"/>
    <property type="match status" value="1"/>
</dbReference>
<dbReference type="AlphaFoldDB" id="A0A511V4R3"/>
<dbReference type="PANTHER" id="PTHR35789:SF1">
    <property type="entry name" value="SPORE GERMINATION PROTEIN B3"/>
    <property type="match status" value="1"/>
</dbReference>
<comment type="similarity">
    <text evidence="2">Belongs to the GerABKC lipoprotein family.</text>
</comment>
<dbReference type="GO" id="GO:0016020">
    <property type="term" value="C:membrane"/>
    <property type="evidence" value="ECO:0007669"/>
    <property type="project" value="UniProtKB-SubCell"/>
</dbReference>
<dbReference type="RefSeq" id="WP_146809079.1">
    <property type="nucleotide sequence ID" value="NZ_BJXX01000052.1"/>
</dbReference>
<dbReference type="InterPro" id="IPR008844">
    <property type="entry name" value="Spore_GerAC-like"/>
</dbReference>
<dbReference type="OrthoDB" id="2592518at2"/>
<sequence length="339" mass="38165">MLDDLGLVLMAGYDRIGSDKLQITVTLPGMIPEGRFSPQLLTVVARSEKNARKQLSYLSGKRVEAGQLKVILFGEKTARRGIKDIVDPLYRDPSIGSMMFVGVVKGKAADALKADVRDKQGAGLYTYNVLHQEERVQGTTRFRLSSVIRDLKTPGRAVAVPYMIVEKQGIKLSGLALFSDSKMSGRLPAELVPSYMMLDGVNYRDHLNMVLDKKTKITLSFVKNSRIRSVSYNPQTKKLTLHIKAKVKGQVLEYEGVQVKTRKQLRNLEEKVARHLEQQGEETMRILQKANSDALGLGNYVQAKNVYSSYSPKWWQAQYPHIKVNVEMEVKLTRLGLLR</sequence>
<dbReference type="InterPro" id="IPR057336">
    <property type="entry name" value="GerAC_N"/>
</dbReference>
<gene>
    <name evidence="10" type="ORF">ADA01nite_12190</name>
</gene>
<evidence type="ECO:0000313" key="10">
    <source>
        <dbReference type="EMBL" id="GEN33759.1"/>
    </source>
</evidence>
<keyword evidence="6" id="KW-0564">Palmitate</keyword>
<evidence type="ECO:0000256" key="7">
    <source>
        <dbReference type="ARBA" id="ARBA00023288"/>
    </source>
</evidence>
<feature type="domain" description="Spore germination protein N-terminal" evidence="9">
    <location>
        <begin position="2"/>
        <end position="163"/>
    </location>
</feature>
<evidence type="ECO:0000256" key="1">
    <source>
        <dbReference type="ARBA" id="ARBA00004635"/>
    </source>
</evidence>
<keyword evidence="11" id="KW-1185">Reference proteome</keyword>
<dbReference type="InterPro" id="IPR038501">
    <property type="entry name" value="Spore_GerAC_C_sf"/>
</dbReference>
<keyword evidence="4" id="KW-0732">Signal</keyword>
<keyword evidence="3" id="KW-0309">Germination</keyword>
<dbReference type="EMBL" id="BJXX01000052">
    <property type="protein sequence ID" value="GEN33759.1"/>
    <property type="molecule type" value="Genomic_DNA"/>
</dbReference>
<keyword evidence="7" id="KW-0449">Lipoprotein</keyword>
<dbReference type="PANTHER" id="PTHR35789">
    <property type="entry name" value="SPORE GERMINATION PROTEIN B3"/>
    <property type="match status" value="1"/>
</dbReference>
<evidence type="ECO:0000259" key="9">
    <source>
        <dbReference type="Pfam" id="PF25198"/>
    </source>
</evidence>
<proteinExistence type="inferred from homology"/>
<dbReference type="GO" id="GO:0009847">
    <property type="term" value="P:spore germination"/>
    <property type="evidence" value="ECO:0007669"/>
    <property type="project" value="InterPro"/>
</dbReference>
<name>A0A511V4R3_9BACL</name>
<evidence type="ECO:0000313" key="11">
    <source>
        <dbReference type="Proteomes" id="UP000321157"/>
    </source>
</evidence>
<evidence type="ECO:0000256" key="4">
    <source>
        <dbReference type="ARBA" id="ARBA00022729"/>
    </source>
</evidence>
<dbReference type="Pfam" id="PF05504">
    <property type="entry name" value="Spore_GerAC"/>
    <property type="match status" value="1"/>
</dbReference>